<proteinExistence type="inferred from homology"/>
<evidence type="ECO:0000256" key="1">
    <source>
        <dbReference type="ARBA" id="ARBA00022679"/>
    </source>
</evidence>
<dbReference type="Proteomes" id="UP000002941">
    <property type="component" value="Unassembled WGS sequence"/>
</dbReference>
<keyword evidence="5" id="KW-1185">Reference proteome</keyword>
<dbReference type="AlphaFoldDB" id="J1GT88"/>
<dbReference type="PATRIC" id="fig|1125718.3.peg.2853"/>
<feature type="transmembrane region" description="Helical" evidence="3">
    <location>
        <begin position="60"/>
        <end position="78"/>
    </location>
</feature>
<feature type="transmembrane region" description="Helical" evidence="3">
    <location>
        <begin position="122"/>
        <end position="144"/>
    </location>
</feature>
<comment type="similarity">
    <text evidence="2">Belongs to the CDP-alcohol phosphatidyltransferase class-I family.</text>
</comment>
<gene>
    <name evidence="4" type="ORF">HMPREF1318_1490</name>
</gene>
<dbReference type="PROSITE" id="PS00379">
    <property type="entry name" value="CDP_ALCOHOL_P_TRANSF"/>
    <property type="match status" value="1"/>
</dbReference>
<name>J1GT88_9ACTO</name>
<comment type="caution">
    <text evidence="4">The sequence shown here is derived from an EMBL/GenBank/DDBJ whole genome shotgun (WGS) entry which is preliminary data.</text>
</comment>
<dbReference type="InterPro" id="IPR043130">
    <property type="entry name" value="CDP-OH_PTrfase_TM_dom"/>
</dbReference>
<keyword evidence="3" id="KW-0472">Membrane</keyword>
<keyword evidence="1 2" id="KW-0808">Transferase</keyword>
<keyword evidence="3" id="KW-0812">Transmembrane</keyword>
<feature type="transmembrane region" description="Helical" evidence="3">
    <location>
        <begin position="150"/>
        <end position="172"/>
    </location>
</feature>
<evidence type="ECO:0000313" key="5">
    <source>
        <dbReference type="Proteomes" id="UP000002941"/>
    </source>
</evidence>
<evidence type="ECO:0000313" key="4">
    <source>
        <dbReference type="EMBL" id="EJF36210.1"/>
    </source>
</evidence>
<sequence>MPATTPAPTARPGVAESIRALSAAQKSNAGAPLYSRVINRPVGRVLAAIAHRVGMTPDQVTVLSACCTYLGIVLIAVWAPSPAATVLTSLLLMLGYALDSADGQLARLRNGGSRAGEWLDHVADVIKLSTIHAAIAISLFRFSLDQLTGPVVLLVPLAFGAVQNVHFFSYILTYQLRYHGGTPLAKNEGRPSFVKAVLSAPTDYGLMCFALMLRFTPTVFMCVYGLMLIGYALYVALALPRWYLELRRGA</sequence>
<evidence type="ECO:0000256" key="2">
    <source>
        <dbReference type="RuleBase" id="RU003750"/>
    </source>
</evidence>
<organism evidence="4 5">
    <name type="scientific">Actinomyces massiliensis F0489</name>
    <dbReference type="NCBI Taxonomy" id="1125718"/>
    <lineage>
        <taxon>Bacteria</taxon>
        <taxon>Bacillati</taxon>
        <taxon>Actinomycetota</taxon>
        <taxon>Actinomycetes</taxon>
        <taxon>Actinomycetales</taxon>
        <taxon>Actinomycetaceae</taxon>
        <taxon>Actinomyces</taxon>
    </lineage>
</organism>
<dbReference type="EMBL" id="AKFT01000223">
    <property type="protein sequence ID" value="EJF36210.1"/>
    <property type="molecule type" value="Genomic_DNA"/>
</dbReference>
<dbReference type="Pfam" id="PF01066">
    <property type="entry name" value="CDP-OH_P_transf"/>
    <property type="match status" value="1"/>
</dbReference>
<evidence type="ECO:0000256" key="3">
    <source>
        <dbReference type="SAM" id="Phobius"/>
    </source>
</evidence>
<keyword evidence="3" id="KW-1133">Transmembrane helix</keyword>
<dbReference type="RefSeq" id="WP_008734051.1">
    <property type="nucleotide sequence ID" value="NZ_AKFT01000223.1"/>
</dbReference>
<reference evidence="4 5" key="1">
    <citation type="submission" date="2012-05" db="EMBL/GenBank/DDBJ databases">
        <authorList>
            <person name="Harkins D.M."/>
            <person name="Madupu R."/>
            <person name="Durkin A.S."/>
            <person name="Torralba M."/>
            <person name="Methe B."/>
            <person name="Sutton G.G."/>
            <person name="Nelson K.E."/>
        </authorList>
    </citation>
    <scope>NUCLEOTIDE SEQUENCE [LARGE SCALE GENOMIC DNA]</scope>
    <source>
        <strain evidence="4 5">F0489</strain>
    </source>
</reference>
<protein>
    <submittedName>
        <fullName evidence="4">CDP-alcohol phosphatidyltransferase</fullName>
    </submittedName>
</protein>
<dbReference type="Gene3D" id="1.20.120.1760">
    <property type="match status" value="1"/>
</dbReference>
<dbReference type="InterPro" id="IPR000462">
    <property type="entry name" value="CDP-OH_P_trans"/>
</dbReference>
<dbReference type="OrthoDB" id="7390033at2"/>
<feature type="transmembrane region" description="Helical" evidence="3">
    <location>
        <begin position="218"/>
        <end position="239"/>
    </location>
</feature>
<dbReference type="GO" id="GO:0016020">
    <property type="term" value="C:membrane"/>
    <property type="evidence" value="ECO:0007669"/>
    <property type="project" value="InterPro"/>
</dbReference>
<dbReference type="GO" id="GO:0016780">
    <property type="term" value="F:phosphotransferase activity, for other substituted phosphate groups"/>
    <property type="evidence" value="ECO:0007669"/>
    <property type="project" value="InterPro"/>
</dbReference>
<dbReference type="eggNOG" id="COG0558">
    <property type="taxonomic scope" value="Bacteria"/>
</dbReference>
<dbReference type="InterPro" id="IPR048254">
    <property type="entry name" value="CDP_ALCOHOL_P_TRANSF_CS"/>
</dbReference>
<accession>J1GT88</accession>
<dbReference type="GO" id="GO:0008654">
    <property type="term" value="P:phospholipid biosynthetic process"/>
    <property type="evidence" value="ECO:0007669"/>
    <property type="project" value="InterPro"/>
</dbReference>